<name>A0A1Z2LBE9_9ACTN</name>
<evidence type="ECO:0000313" key="2">
    <source>
        <dbReference type="EMBL" id="ARZ71630.1"/>
    </source>
</evidence>
<dbReference type="GO" id="GO:0004658">
    <property type="term" value="F:propionyl-CoA carboxylase activity"/>
    <property type="evidence" value="ECO:0007669"/>
    <property type="project" value="InterPro"/>
</dbReference>
<evidence type="ECO:0008006" key="4">
    <source>
        <dbReference type="Google" id="ProtNLM"/>
    </source>
</evidence>
<dbReference type="OrthoDB" id="4308281at2"/>
<dbReference type="InterPro" id="IPR032716">
    <property type="entry name" value="ACC_epsilon"/>
</dbReference>
<dbReference type="GO" id="GO:0003989">
    <property type="term" value="F:acetyl-CoA carboxylase activity"/>
    <property type="evidence" value="ECO:0007669"/>
    <property type="project" value="InterPro"/>
</dbReference>
<feature type="compositionally biased region" description="Basic and acidic residues" evidence="1">
    <location>
        <begin position="52"/>
        <end position="61"/>
    </location>
</feature>
<accession>A0A1Z2LBE9</accession>
<feature type="region of interest" description="Disordered" evidence="1">
    <location>
        <begin position="47"/>
        <end position="77"/>
    </location>
</feature>
<dbReference type="Proteomes" id="UP000195755">
    <property type="component" value="Chromosome"/>
</dbReference>
<sequence length="77" mass="8428">MSITDPLIRVEKGHAGPEELAALTAVLLAVTATAGTEPDDLARHYRATARWGRHERTDRSPGPRSWRTRPTGPGERS</sequence>
<organism evidence="2 3">
    <name type="scientific">Streptomyces albireticuli</name>
    <dbReference type="NCBI Taxonomy" id="1940"/>
    <lineage>
        <taxon>Bacteria</taxon>
        <taxon>Bacillati</taxon>
        <taxon>Actinomycetota</taxon>
        <taxon>Actinomycetes</taxon>
        <taxon>Kitasatosporales</taxon>
        <taxon>Streptomycetaceae</taxon>
        <taxon>Streptomyces</taxon>
    </lineage>
</organism>
<dbReference type="Pfam" id="PF13822">
    <property type="entry name" value="ACC_epsilon"/>
    <property type="match status" value="1"/>
</dbReference>
<dbReference type="RefSeq" id="WP_087929403.1">
    <property type="nucleotide sequence ID" value="NZ_CP021744.1"/>
</dbReference>
<gene>
    <name evidence="2" type="ORF">SMD11_6054</name>
</gene>
<dbReference type="AlphaFoldDB" id="A0A1Z2LBE9"/>
<evidence type="ECO:0000313" key="3">
    <source>
        <dbReference type="Proteomes" id="UP000195755"/>
    </source>
</evidence>
<evidence type="ECO:0000256" key="1">
    <source>
        <dbReference type="SAM" id="MobiDB-lite"/>
    </source>
</evidence>
<reference evidence="2 3" key="1">
    <citation type="submission" date="2017-06" db="EMBL/GenBank/DDBJ databases">
        <title>Streptomyces albireticuli Genome sequencing and assembly.</title>
        <authorList>
            <person name="Wang Y."/>
            <person name="Du B."/>
            <person name="Ding Y."/>
            <person name="Liu H."/>
            <person name="Hou Q."/>
            <person name="Liu K."/>
            <person name="Yao L."/>
            <person name="Wang C."/>
        </authorList>
    </citation>
    <scope>NUCLEOTIDE SEQUENCE [LARGE SCALE GENOMIC DNA]</scope>
    <source>
        <strain evidence="2 3">MDJK11</strain>
    </source>
</reference>
<proteinExistence type="predicted"/>
<dbReference type="EMBL" id="CP021744">
    <property type="protein sequence ID" value="ARZ71630.1"/>
    <property type="molecule type" value="Genomic_DNA"/>
</dbReference>
<dbReference type="KEGG" id="salj:SMD11_6054"/>
<protein>
    <recommendedName>
        <fullName evidence="4">Acyl-CoA carboxylase subunit epsilon</fullName>
    </recommendedName>
</protein>